<dbReference type="InterPro" id="IPR001453">
    <property type="entry name" value="MoaB/Mog_dom"/>
</dbReference>
<dbReference type="Gene3D" id="3.90.950.20">
    <property type="entry name" value="CinA-like"/>
    <property type="match status" value="1"/>
</dbReference>
<dbReference type="Proteomes" id="UP000823893">
    <property type="component" value="Unassembled WGS sequence"/>
</dbReference>
<name>A0A9D2N7K9_9FIRM</name>
<dbReference type="PIRSF" id="PIRSF006728">
    <property type="entry name" value="CinA"/>
    <property type="match status" value="1"/>
</dbReference>
<dbReference type="NCBIfam" id="TIGR00199">
    <property type="entry name" value="PncC_domain"/>
    <property type="match status" value="1"/>
</dbReference>
<dbReference type="SUPFAM" id="SSF53218">
    <property type="entry name" value="Molybdenum cofactor biosynthesis proteins"/>
    <property type="match status" value="1"/>
</dbReference>
<dbReference type="InterPro" id="IPR041424">
    <property type="entry name" value="CinA_KH"/>
</dbReference>
<dbReference type="InterPro" id="IPR036653">
    <property type="entry name" value="CinA-like_C"/>
</dbReference>
<dbReference type="Gene3D" id="3.30.70.2860">
    <property type="match status" value="1"/>
</dbReference>
<evidence type="ECO:0000259" key="2">
    <source>
        <dbReference type="SMART" id="SM00852"/>
    </source>
</evidence>
<evidence type="ECO:0000313" key="3">
    <source>
        <dbReference type="EMBL" id="HJC10908.1"/>
    </source>
</evidence>
<reference evidence="3" key="2">
    <citation type="submission" date="2021-04" db="EMBL/GenBank/DDBJ databases">
        <authorList>
            <person name="Gilroy R."/>
        </authorList>
    </citation>
    <scope>NUCLEOTIDE SEQUENCE</scope>
    <source>
        <strain evidence="3">ChiSxjej6B18-287</strain>
    </source>
</reference>
<comment type="similarity">
    <text evidence="1">Belongs to the CinA family.</text>
</comment>
<gene>
    <name evidence="1" type="primary">cinA</name>
    <name evidence="3" type="ORF">H9935_08840</name>
</gene>
<dbReference type="PANTHER" id="PTHR13939:SF0">
    <property type="entry name" value="NMN AMIDOHYDROLASE-LIKE PROTEIN YFAY"/>
    <property type="match status" value="1"/>
</dbReference>
<dbReference type="SUPFAM" id="SSF142433">
    <property type="entry name" value="CinA-like"/>
    <property type="match status" value="1"/>
</dbReference>
<dbReference type="EMBL" id="DWWV01000112">
    <property type="protein sequence ID" value="HJC10908.1"/>
    <property type="molecule type" value="Genomic_DNA"/>
</dbReference>
<dbReference type="InterPro" id="IPR008135">
    <property type="entry name" value="Competence-induced_CinA"/>
</dbReference>
<dbReference type="NCBIfam" id="NF001813">
    <property type="entry name" value="PRK00549.1"/>
    <property type="match status" value="1"/>
</dbReference>
<reference evidence="3" key="1">
    <citation type="journal article" date="2021" name="PeerJ">
        <title>Extensive microbial diversity within the chicken gut microbiome revealed by metagenomics and culture.</title>
        <authorList>
            <person name="Gilroy R."/>
            <person name="Ravi A."/>
            <person name="Getino M."/>
            <person name="Pursley I."/>
            <person name="Horton D.L."/>
            <person name="Alikhan N.F."/>
            <person name="Baker D."/>
            <person name="Gharbi K."/>
            <person name="Hall N."/>
            <person name="Watson M."/>
            <person name="Adriaenssens E.M."/>
            <person name="Foster-Nyarko E."/>
            <person name="Jarju S."/>
            <person name="Secka A."/>
            <person name="Antonio M."/>
            <person name="Oren A."/>
            <person name="Chaudhuri R.R."/>
            <person name="La Ragione R."/>
            <person name="Hildebrand F."/>
            <person name="Pallen M.J."/>
        </authorList>
    </citation>
    <scope>NUCLEOTIDE SEQUENCE</scope>
    <source>
        <strain evidence="3">ChiSxjej6B18-287</strain>
    </source>
</reference>
<sequence length="431" mass="46632">MTAELICVGTELLLGNIVNTNGAYIAQKCADLGLSMYYQSVVGDNMRRLCKCFRAALKRSDVVILCGGLGPTQDDLTKEAVARVLKRELVEDKQSRRHIEKFMKQYLKNTPGKVITQNNWKQALIPQGAIAVENDNGTAPGIIVEEGEKTVILLPGPPGELIPMFESRIYPYLHKKQPEVISSKTLKICGVGESQAETDIQDLIQKQKNPTVATYAKPGEVHIRVTAKAADEETAQQFIEPVAEELRKRFQGSVYTEEEDKTLEMAVVELLREKGLTVTTVESCTGGALSARLVDVPGASEVLKQGFITYSDKAKKKLVHVKKGTLKNHGAVSRKCAKEMAEGGAAAAGADAALSVTGFAGPEGGTEEYPVGTVFIGCCFKGKTKVKECHFNGDRSSVREQAVVNALVLLRRCILEGDETGRLTGASSSSE</sequence>
<evidence type="ECO:0000256" key="1">
    <source>
        <dbReference type="HAMAP-Rule" id="MF_00226"/>
    </source>
</evidence>
<protein>
    <recommendedName>
        <fullName evidence="1">Putative competence-damage inducible protein</fullName>
    </recommendedName>
</protein>
<dbReference type="InterPro" id="IPR050101">
    <property type="entry name" value="CinA"/>
</dbReference>
<accession>A0A9D2N7K9</accession>
<dbReference type="Pfam" id="PF02464">
    <property type="entry name" value="CinA"/>
    <property type="match status" value="1"/>
</dbReference>
<dbReference type="SMART" id="SM00852">
    <property type="entry name" value="MoCF_biosynth"/>
    <property type="match status" value="1"/>
</dbReference>
<dbReference type="NCBIfam" id="TIGR00200">
    <property type="entry name" value="cinA_nterm"/>
    <property type="match status" value="1"/>
</dbReference>
<dbReference type="Pfam" id="PF00994">
    <property type="entry name" value="MoCF_biosynth"/>
    <property type="match status" value="1"/>
</dbReference>
<dbReference type="AlphaFoldDB" id="A0A9D2N7K9"/>
<dbReference type="HAMAP" id="MF_00226_B">
    <property type="entry name" value="CinA_B"/>
    <property type="match status" value="1"/>
</dbReference>
<proteinExistence type="inferred from homology"/>
<dbReference type="Pfam" id="PF18146">
    <property type="entry name" value="CinA_KH"/>
    <property type="match status" value="1"/>
</dbReference>
<comment type="caution">
    <text evidence="3">The sequence shown here is derived from an EMBL/GenBank/DDBJ whole genome shotgun (WGS) entry which is preliminary data.</text>
</comment>
<dbReference type="PANTHER" id="PTHR13939">
    <property type="entry name" value="NICOTINAMIDE-NUCLEOTIDE AMIDOHYDROLASE PNCC"/>
    <property type="match status" value="1"/>
</dbReference>
<organism evidence="3 4">
    <name type="scientific">Candidatus Blautia merdigallinarum</name>
    <dbReference type="NCBI Taxonomy" id="2838495"/>
    <lineage>
        <taxon>Bacteria</taxon>
        <taxon>Bacillati</taxon>
        <taxon>Bacillota</taxon>
        <taxon>Clostridia</taxon>
        <taxon>Lachnospirales</taxon>
        <taxon>Lachnospiraceae</taxon>
        <taxon>Blautia</taxon>
    </lineage>
</organism>
<dbReference type="InterPro" id="IPR036425">
    <property type="entry name" value="MoaB/Mog-like_dom_sf"/>
</dbReference>
<evidence type="ECO:0000313" key="4">
    <source>
        <dbReference type="Proteomes" id="UP000823893"/>
    </source>
</evidence>
<dbReference type="CDD" id="cd00885">
    <property type="entry name" value="cinA"/>
    <property type="match status" value="1"/>
</dbReference>
<dbReference type="InterPro" id="IPR008136">
    <property type="entry name" value="CinA_C"/>
</dbReference>
<dbReference type="Gene3D" id="3.40.980.10">
    <property type="entry name" value="MoaB/Mog-like domain"/>
    <property type="match status" value="1"/>
</dbReference>
<feature type="domain" description="MoaB/Mog" evidence="2">
    <location>
        <begin position="4"/>
        <end position="175"/>
    </location>
</feature>